<dbReference type="Proteomes" id="UP000308600">
    <property type="component" value="Unassembled WGS sequence"/>
</dbReference>
<name>A0ACD3ANX8_9AGAR</name>
<sequence>MHKCTCCVLVVAIIVQARSHYAPCHQLQRQPDFPSHTQLRLTHVVVTCRHARQSKCYNVCETLYDSSSLLLVTTPPLTKEITYSTLSALPKNASDRLGIPLERVRVLQLNNEAVETPGLSISSTLFLLLSVSLYTTSEELMSRSSGTINLFRRFFVVSAHPAPTIVERAGHDRH</sequence>
<proteinExistence type="predicted"/>
<evidence type="ECO:0000313" key="2">
    <source>
        <dbReference type="Proteomes" id="UP000308600"/>
    </source>
</evidence>
<organism evidence="1 2">
    <name type="scientific">Pluteus cervinus</name>
    <dbReference type="NCBI Taxonomy" id="181527"/>
    <lineage>
        <taxon>Eukaryota</taxon>
        <taxon>Fungi</taxon>
        <taxon>Dikarya</taxon>
        <taxon>Basidiomycota</taxon>
        <taxon>Agaricomycotina</taxon>
        <taxon>Agaricomycetes</taxon>
        <taxon>Agaricomycetidae</taxon>
        <taxon>Agaricales</taxon>
        <taxon>Pluteineae</taxon>
        <taxon>Pluteaceae</taxon>
        <taxon>Pluteus</taxon>
    </lineage>
</organism>
<keyword evidence="2" id="KW-1185">Reference proteome</keyword>
<accession>A0ACD3ANX8</accession>
<reference evidence="1 2" key="1">
    <citation type="journal article" date="2019" name="Nat. Ecol. Evol.">
        <title>Megaphylogeny resolves global patterns of mushroom evolution.</title>
        <authorList>
            <person name="Varga T."/>
            <person name="Krizsan K."/>
            <person name="Foldi C."/>
            <person name="Dima B."/>
            <person name="Sanchez-Garcia M."/>
            <person name="Sanchez-Ramirez S."/>
            <person name="Szollosi G.J."/>
            <person name="Szarkandi J.G."/>
            <person name="Papp V."/>
            <person name="Albert L."/>
            <person name="Andreopoulos W."/>
            <person name="Angelini C."/>
            <person name="Antonin V."/>
            <person name="Barry K.W."/>
            <person name="Bougher N.L."/>
            <person name="Buchanan P."/>
            <person name="Buyck B."/>
            <person name="Bense V."/>
            <person name="Catcheside P."/>
            <person name="Chovatia M."/>
            <person name="Cooper J."/>
            <person name="Damon W."/>
            <person name="Desjardin D."/>
            <person name="Finy P."/>
            <person name="Geml J."/>
            <person name="Haridas S."/>
            <person name="Hughes K."/>
            <person name="Justo A."/>
            <person name="Karasinski D."/>
            <person name="Kautmanova I."/>
            <person name="Kiss B."/>
            <person name="Kocsube S."/>
            <person name="Kotiranta H."/>
            <person name="LaButti K.M."/>
            <person name="Lechner B.E."/>
            <person name="Liimatainen K."/>
            <person name="Lipzen A."/>
            <person name="Lukacs Z."/>
            <person name="Mihaltcheva S."/>
            <person name="Morgado L.N."/>
            <person name="Niskanen T."/>
            <person name="Noordeloos M.E."/>
            <person name="Ohm R.A."/>
            <person name="Ortiz-Santana B."/>
            <person name="Ovrebo C."/>
            <person name="Racz N."/>
            <person name="Riley R."/>
            <person name="Savchenko A."/>
            <person name="Shiryaev A."/>
            <person name="Soop K."/>
            <person name="Spirin V."/>
            <person name="Szebenyi C."/>
            <person name="Tomsovsky M."/>
            <person name="Tulloss R.E."/>
            <person name="Uehling J."/>
            <person name="Grigoriev I.V."/>
            <person name="Vagvolgyi C."/>
            <person name="Papp T."/>
            <person name="Martin F.M."/>
            <person name="Miettinen O."/>
            <person name="Hibbett D.S."/>
            <person name="Nagy L.G."/>
        </authorList>
    </citation>
    <scope>NUCLEOTIDE SEQUENCE [LARGE SCALE GENOMIC DNA]</scope>
    <source>
        <strain evidence="1 2">NL-1719</strain>
    </source>
</reference>
<evidence type="ECO:0000313" key="1">
    <source>
        <dbReference type="EMBL" id="TFK67374.1"/>
    </source>
</evidence>
<protein>
    <submittedName>
        <fullName evidence="1">Uncharacterized protein</fullName>
    </submittedName>
</protein>
<gene>
    <name evidence="1" type="ORF">BDN72DRAFT_97877</name>
</gene>
<dbReference type="EMBL" id="ML208377">
    <property type="protein sequence ID" value="TFK67374.1"/>
    <property type="molecule type" value="Genomic_DNA"/>
</dbReference>